<evidence type="ECO:0000313" key="1">
    <source>
        <dbReference type="EMBL" id="NUU18780.1"/>
    </source>
</evidence>
<gene>
    <name evidence="1" type="ORF">HP550_16125</name>
</gene>
<reference evidence="1 2" key="1">
    <citation type="submission" date="2020-05" db="EMBL/GenBank/DDBJ databases">
        <title>Genome Sequencing of Type Strains.</title>
        <authorList>
            <person name="Lemaire J.F."/>
            <person name="Inderbitzin P."/>
            <person name="Gregorio O.A."/>
            <person name="Collins S.B."/>
            <person name="Wespe N."/>
            <person name="Knight-Connoni V."/>
        </authorList>
    </citation>
    <scope>NUCLEOTIDE SEQUENCE [LARGE SCALE GENOMIC DNA]</scope>
    <source>
        <strain evidence="1 2">ATCC 25174</strain>
    </source>
</reference>
<organism evidence="1 2">
    <name type="scientific">Cellulomonas humilata</name>
    <dbReference type="NCBI Taxonomy" id="144055"/>
    <lineage>
        <taxon>Bacteria</taxon>
        <taxon>Bacillati</taxon>
        <taxon>Actinomycetota</taxon>
        <taxon>Actinomycetes</taxon>
        <taxon>Micrococcales</taxon>
        <taxon>Cellulomonadaceae</taxon>
        <taxon>Cellulomonas</taxon>
    </lineage>
</organism>
<name>A0A7Y6A4J9_9CELL</name>
<feature type="non-terminal residue" evidence="1">
    <location>
        <position position="165"/>
    </location>
</feature>
<dbReference type="Proteomes" id="UP000565724">
    <property type="component" value="Unassembled WGS sequence"/>
</dbReference>
<dbReference type="EMBL" id="JABMCI010000068">
    <property type="protein sequence ID" value="NUU18780.1"/>
    <property type="molecule type" value="Genomic_DNA"/>
</dbReference>
<evidence type="ECO:0000313" key="2">
    <source>
        <dbReference type="Proteomes" id="UP000565724"/>
    </source>
</evidence>
<comment type="caution">
    <text evidence="1">The sequence shown here is derived from an EMBL/GenBank/DDBJ whole genome shotgun (WGS) entry which is preliminary data.</text>
</comment>
<dbReference type="AlphaFoldDB" id="A0A7Y6A4J9"/>
<proteinExistence type="predicted"/>
<keyword evidence="2" id="KW-1185">Reference proteome</keyword>
<protein>
    <submittedName>
        <fullName evidence="1">Uncharacterized protein</fullName>
    </submittedName>
</protein>
<accession>A0A7Y6A4J9</accession>
<sequence>MSDGVDRGSAFGRWLTADRAAVDVLLAGALARGGDREAVRAAVVAVAGAFRGVDELDPGLGRALVAHVADLAARGRWRADGPDRAVVLDVLPRLTGLAHSQPTATVDAVAAAGRTVARTGDLALFGSLLAAVPAVEDPSVVRATVLVASWRSGAARYRTAALREA</sequence>